<protein>
    <recommendedName>
        <fullName evidence="4">Cytochrome P450</fullName>
    </recommendedName>
</protein>
<evidence type="ECO:0000313" key="2">
    <source>
        <dbReference type="EMBL" id="KAL3654872.1"/>
    </source>
</evidence>
<accession>A0ABD3EKB7</accession>
<proteinExistence type="predicted"/>
<evidence type="ECO:0008006" key="4">
    <source>
        <dbReference type="Google" id="ProtNLM"/>
    </source>
</evidence>
<name>A0ABD3EKB7_9LAMI</name>
<feature type="transmembrane region" description="Helical" evidence="1">
    <location>
        <begin position="6"/>
        <end position="28"/>
    </location>
</feature>
<dbReference type="EMBL" id="JAVIJP010000002">
    <property type="protein sequence ID" value="KAL3654872.1"/>
    <property type="molecule type" value="Genomic_DNA"/>
</dbReference>
<keyword evidence="3" id="KW-1185">Reference proteome</keyword>
<gene>
    <name evidence="2" type="ORF">CASFOL_000658</name>
</gene>
<comment type="caution">
    <text evidence="2">The sequence shown here is derived from an EMBL/GenBank/DDBJ whole genome shotgun (WGS) entry which is preliminary data.</text>
</comment>
<reference evidence="3" key="1">
    <citation type="journal article" date="2024" name="IScience">
        <title>Strigolactones Initiate the Formation of Haustorium-like Structures in Castilleja.</title>
        <authorList>
            <person name="Buerger M."/>
            <person name="Peterson D."/>
            <person name="Chory J."/>
        </authorList>
    </citation>
    <scope>NUCLEOTIDE SEQUENCE [LARGE SCALE GENOMIC DNA]</scope>
</reference>
<evidence type="ECO:0000313" key="3">
    <source>
        <dbReference type="Proteomes" id="UP001632038"/>
    </source>
</evidence>
<dbReference type="Proteomes" id="UP001632038">
    <property type="component" value="Unassembled WGS sequence"/>
</dbReference>
<evidence type="ECO:0000256" key="1">
    <source>
        <dbReference type="SAM" id="Phobius"/>
    </source>
</evidence>
<dbReference type="AlphaFoldDB" id="A0ABD3EKB7"/>
<organism evidence="2 3">
    <name type="scientific">Castilleja foliolosa</name>
    <dbReference type="NCBI Taxonomy" id="1961234"/>
    <lineage>
        <taxon>Eukaryota</taxon>
        <taxon>Viridiplantae</taxon>
        <taxon>Streptophyta</taxon>
        <taxon>Embryophyta</taxon>
        <taxon>Tracheophyta</taxon>
        <taxon>Spermatophyta</taxon>
        <taxon>Magnoliopsida</taxon>
        <taxon>eudicotyledons</taxon>
        <taxon>Gunneridae</taxon>
        <taxon>Pentapetalae</taxon>
        <taxon>asterids</taxon>
        <taxon>lamiids</taxon>
        <taxon>Lamiales</taxon>
        <taxon>Orobanchaceae</taxon>
        <taxon>Pedicularideae</taxon>
        <taxon>Castillejinae</taxon>
        <taxon>Castilleja</taxon>
    </lineage>
</organism>
<sequence>MADWYMMNNMTLIIIITTLIILVLRVLFKLPKTTKSKGLKIPPGSNGWPIIGENIQFLRASNQGTIGDFVIDRMKKYNTQDFNLWGDICCAGRAGREQVVVQQRE</sequence>
<keyword evidence="1" id="KW-0812">Transmembrane</keyword>
<keyword evidence="1" id="KW-1133">Transmembrane helix</keyword>
<keyword evidence="1" id="KW-0472">Membrane</keyword>